<keyword evidence="4" id="KW-0067">ATP-binding</keyword>
<dbReference type="GO" id="GO:0005524">
    <property type="term" value="F:ATP binding"/>
    <property type="evidence" value="ECO:0007669"/>
    <property type="project" value="UniProtKB-KW"/>
</dbReference>
<dbReference type="Proteomes" id="UP000298663">
    <property type="component" value="Unassembled WGS sequence"/>
</dbReference>
<evidence type="ECO:0000313" key="11">
    <source>
        <dbReference type="EMBL" id="TKR78172.1"/>
    </source>
</evidence>
<dbReference type="InterPro" id="IPR023214">
    <property type="entry name" value="HAD_sf"/>
</dbReference>
<evidence type="ECO:0000313" key="12">
    <source>
        <dbReference type="Proteomes" id="UP000298663"/>
    </source>
</evidence>
<evidence type="ECO:0000256" key="8">
    <source>
        <dbReference type="ARBA" id="ARBA00023136"/>
    </source>
</evidence>
<dbReference type="GO" id="GO:0016020">
    <property type="term" value="C:membrane"/>
    <property type="evidence" value="ECO:0007669"/>
    <property type="project" value="UniProtKB-SubCell"/>
</dbReference>
<dbReference type="InterPro" id="IPR006068">
    <property type="entry name" value="ATPase_P-typ_cation-transptr_C"/>
</dbReference>
<dbReference type="InterPro" id="IPR023298">
    <property type="entry name" value="ATPase_P-typ_TM_dom_sf"/>
</dbReference>
<protein>
    <recommendedName>
        <fullName evidence="10">Cation-transporting P-type ATPase C-terminal domain-containing protein</fullName>
    </recommendedName>
</protein>
<evidence type="ECO:0000256" key="7">
    <source>
        <dbReference type="ARBA" id="ARBA00022989"/>
    </source>
</evidence>
<dbReference type="PRINTS" id="PR00119">
    <property type="entry name" value="CATATPASE"/>
</dbReference>
<gene>
    <name evidence="11" type="ORF">L596_019024</name>
</gene>
<keyword evidence="2 9" id="KW-0812">Transmembrane</keyword>
<feature type="transmembrane region" description="Helical" evidence="9">
    <location>
        <begin position="138"/>
        <end position="159"/>
    </location>
</feature>
<dbReference type="EMBL" id="AZBU02000005">
    <property type="protein sequence ID" value="TKR78172.1"/>
    <property type="molecule type" value="Genomic_DNA"/>
</dbReference>
<dbReference type="AlphaFoldDB" id="A0A4U5N771"/>
<proteinExistence type="predicted"/>
<feature type="domain" description="Cation-transporting P-type ATPase C-terminal" evidence="10">
    <location>
        <begin position="162"/>
        <end position="365"/>
    </location>
</feature>
<dbReference type="PANTHER" id="PTHR42861">
    <property type="entry name" value="CALCIUM-TRANSPORTING ATPASE"/>
    <property type="match status" value="1"/>
</dbReference>
<evidence type="ECO:0000256" key="9">
    <source>
        <dbReference type="SAM" id="Phobius"/>
    </source>
</evidence>
<dbReference type="SUPFAM" id="SSF81665">
    <property type="entry name" value="Calcium ATPase, transmembrane domain M"/>
    <property type="match status" value="1"/>
</dbReference>
<dbReference type="NCBIfam" id="TIGR01494">
    <property type="entry name" value="ATPase_P-type"/>
    <property type="match status" value="1"/>
</dbReference>
<accession>A0A4U5N771</accession>
<dbReference type="Pfam" id="PF00689">
    <property type="entry name" value="Cation_ATPase_C"/>
    <property type="match status" value="1"/>
</dbReference>
<keyword evidence="7 9" id="KW-1133">Transmembrane helix</keyword>
<dbReference type="SUPFAM" id="SSF56784">
    <property type="entry name" value="HAD-like"/>
    <property type="match status" value="1"/>
</dbReference>
<evidence type="ECO:0000256" key="2">
    <source>
        <dbReference type="ARBA" id="ARBA00022692"/>
    </source>
</evidence>
<keyword evidence="5" id="KW-0460">Magnesium</keyword>
<keyword evidence="6" id="KW-1278">Translocase</keyword>
<feature type="transmembrane region" description="Helical" evidence="9">
    <location>
        <begin position="390"/>
        <end position="412"/>
    </location>
</feature>
<dbReference type="GO" id="GO:0016887">
    <property type="term" value="F:ATP hydrolysis activity"/>
    <property type="evidence" value="ECO:0007669"/>
    <property type="project" value="InterPro"/>
</dbReference>
<dbReference type="PRINTS" id="PR00120">
    <property type="entry name" value="HATPASE"/>
</dbReference>
<evidence type="ECO:0000256" key="4">
    <source>
        <dbReference type="ARBA" id="ARBA00022840"/>
    </source>
</evidence>
<evidence type="ECO:0000256" key="5">
    <source>
        <dbReference type="ARBA" id="ARBA00022842"/>
    </source>
</evidence>
<dbReference type="InterPro" id="IPR036412">
    <property type="entry name" value="HAD-like_sf"/>
</dbReference>
<reference evidence="11 12" key="2">
    <citation type="journal article" date="2019" name="G3 (Bethesda)">
        <title>Hybrid Assembly of the Genome of the Entomopathogenic Nematode Steinernema carpocapsae Identifies the X-Chromosome.</title>
        <authorList>
            <person name="Serra L."/>
            <person name="Macchietto M."/>
            <person name="Macias-Munoz A."/>
            <person name="McGill C.J."/>
            <person name="Rodriguez I.M."/>
            <person name="Rodriguez B."/>
            <person name="Murad R."/>
            <person name="Mortazavi A."/>
        </authorList>
    </citation>
    <scope>NUCLEOTIDE SEQUENCE [LARGE SCALE GENOMIC DNA]</scope>
    <source>
        <strain evidence="11 12">ALL</strain>
    </source>
</reference>
<sequence>MITGDNKNTAEAIGRRIGLFGEEEDTTGKAFTGREFDDLPPEQQSEACRRAKLFARVEPSHKSKIVEYLQSHGEITAMTGDGVNDAPALKKAEIGIAMGSGTAVAKSASEMVLADDNFASIVSAVEEGRAIYNNMKQFIRYLISSNIGEVVSIFVVAALGIPEALIPVQLLWVNLVTDGLPATALGFNPPDLDIMDRSPRSANDGLISKWLFFRYMAIGTYVGVATVGASMWWFLLYEDGPQISYYQLTHWMRCEIEPENFSDLDCAVFEDNHPNAMALSVLVTIEMLNAVNSLSENQSLLVMPPWTNIWLCAAIALSMSLHFIILYVDIMATIFQITPLCWAEWVAVLKISLPVLLLDELLKFIARNYIDGTYDDETNTRKSRGGWRPALSLVAFCFVWFAYFYVILAPYAPQIMHAVGWGPRAAIPSSHVHEHQDL</sequence>
<evidence type="ECO:0000256" key="6">
    <source>
        <dbReference type="ARBA" id="ARBA00022967"/>
    </source>
</evidence>
<comment type="subcellular location">
    <subcellularLocation>
        <location evidence="1">Membrane</location>
        <topology evidence="1">Multi-pass membrane protein</topology>
    </subcellularLocation>
</comment>
<dbReference type="InterPro" id="IPR001757">
    <property type="entry name" value="P_typ_ATPase"/>
</dbReference>
<dbReference type="OrthoDB" id="3352408at2759"/>
<organism evidence="11 12">
    <name type="scientific">Steinernema carpocapsae</name>
    <name type="common">Entomopathogenic nematode</name>
    <dbReference type="NCBI Taxonomy" id="34508"/>
    <lineage>
        <taxon>Eukaryota</taxon>
        <taxon>Metazoa</taxon>
        <taxon>Ecdysozoa</taxon>
        <taxon>Nematoda</taxon>
        <taxon>Chromadorea</taxon>
        <taxon>Rhabditida</taxon>
        <taxon>Tylenchina</taxon>
        <taxon>Panagrolaimomorpha</taxon>
        <taxon>Strongyloidoidea</taxon>
        <taxon>Steinernematidae</taxon>
        <taxon>Steinernema</taxon>
    </lineage>
</organism>
<dbReference type="STRING" id="34508.A0A4U5N771"/>
<dbReference type="Gene3D" id="1.20.1110.10">
    <property type="entry name" value="Calcium-transporting ATPase, transmembrane domain"/>
    <property type="match status" value="1"/>
</dbReference>
<dbReference type="FunFam" id="1.20.1110.10:FF:000065">
    <property type="entry name" value="Sarcoplasmic/endoplasmic reticulum calcium ATPase 1"/>
    <property type="match status" value="1"/>
</dbReference>
<keyword evidence="3" id="KW-0547">Nucleotide-binding</keyword>
<evidence type="ECO:0000256" key="1">
    <source>
        <dbReference type="ARBA" id="ARBA00004141"/>
    </source>
</evidence>
<evidence type="ECO:0000256" key="3">
    <source>
        <dbReference type="ARBA" id="ARBA00022741"/>
    </source>
</evidence>
<dbReference type="GO" id="GO:0005388">
    <property type="term" value="F:P-type calcium transporter activity"/>
    <property type="evidence" value="ECO:0007669"/>
    <property type="project" value="UniProtKB-EC"/>
</dbReference>
<keyword evidence="12" id="KW-1185">Reference proteome</keyword>
<reference evidence="11 12" key="1">
    <citation type="journal article" date="2015" name="Genome Biol.">
        <title>Comparative genomics of Steinernema reveals deeply conserved gene regulatory networks.</title>
        <authorList>
            <person name="Dillman A.R."/>
            <person name="Macchietto M."/>
            <person name="Porter C.F."/>
            <person name="Rogers A."/>
            <person name="Williams B."/>
            <person name="Antoshechkin I."/>
            <person name="Lee M.M."/>
            <person name="Goodwin Z."/>
            <person name="Lu X."/>
            <person name="Lewis E.E."/>
            <person name="Goodrich-Blair H."/>
            <person name="Stock S.P."/>
            <person name="Adams B.J."/>
            <person name="Sternberg P.W."/>
            <person name="Mortazavi A."/>
        </authorList>
    </citation>
    <scope>NUCLEOTIDE SEQUENCE [LARGE SCALE GENOMIC DNA]</scope>
    <source>
        <strain evidence="11 12">ALL</strain>
    </source>
</reference>
<comment type="caution">
    <text evidence="11">The sequence shown here is derived from an EMBL/GenBank/DDBJ whole genome shotgun (WGS) entry which is preliminary data.</text>
</comment>
<feature type="transmembrane region" description="Helical" evidence="9">
    <location>
        <begin position="171"/>
        <end position="190"/>
    </location>
</feature>
<feature type="transmembrane region" description="Helical" evidence="9">
    <location>
        <begin position="308"/>
        <end position="328"/>
    </location>
</feature>
<feature type="transmembrane region" description="Helical" evidence="9">
    <location>
        <begin position="211"/>
        <end position="235"/>
    </location>
</feature>
<dbReference type="Pfam" id="PF00702">
    <property type="entry name" value="Hydrolase"/>
    <property type="match status" value="1"/>
</dbReference>
<name>A0A4U5N771_STECR</name>
<evidence type="ECO:0000259" key="10">
    <source>
        <dbReference type="Pfam" id="PF00689"/>
    </source>
</evidence>
<keyword evidence="8 9" id="KW-0472">Membrane</keyword>
<dbReference type="Gene3D" id="3.40.50.1000">
    <property type="entry name" value="HAD superfamily/HAD-like"/>
    <property type="match status" value="1"/>
</dbReference>